<keyword evidence="12" id="KW-1185">Reference proteome</keyword>
<evidence type="ECO:0000256" key="6">
    <source>
        <dbReference type="ARBA" id="ARBA00023139"/>
    </source>
</evidence>
<keyword evidence="3" id="KW-0309">Germination</keyword>
<comment type="similarity">
    <text evidence="2">Belongs to the GerABKC lipoprotein family.</text>
</comment>
<reference evidence="12" key="1">
    <citation type="journal article" date="2019" name="Int. J. Syst. Evol. Microbiol.">
        <title>The Global Catalogue of Microorganisms (GCM) 10K type strain sequencing project: providing services to taxonomists for standard genome sequencing and annotation.</title>
        <authorList>
            <consortium name="The Broad Institute Genomics Platform"/>
            <consortium name="The Broad Institute Genome Sequencing Center for Infectious Disease"/>
            <person name="Wu L."/>
            <person name="Ma J."/>
        </authorList>
    </citation>
    <scope>NUCLEOTIDE SEQUENCE [LARGE SCALE GENOMIC DNA]</scope>
    <source>
        <strain evidence="12">KCTC 13128</strain>
    </source>
</reference>
<feature type="domain" description="Spore germination protein N-terminal" evidence="10">
    <location>
        <begin position="23"/>
        <end position="192"/>
    </location>
</feature>
<evidence type="ECO:0000256" key="2">
    <source>
        <dbReference type="ARBA" id="ARBA00007886"/>
    </source>
</evidence>
<comment type="subcellular location">
    <subcellularLocation>
        <location evidence="1">Membrane</location>
        <topology evidence="1">Lipid-anchor</topology>
    </subcellularLocation>
</comment>
<dbReference type="Proteomes" id="UP001595279">
    <property type="component" value="Unassembled WGS sequence"/>
</dbReference>
<dbReference type="InterPro" id="IPR008844">
    <property type="entry name" value="Spore_GerAC-like"/>
</dbReference>
<sequence length="405" mass="45276">MRFKRIVLVMITSLALLLPGCWDARELTDLSITTALGIDKQDGQYTVTAQILNPGEVAGETVTTRTAVSIYTMTGDTLFEAIRKLTTVSPRRLYLAHLRMVVFGEEIAREGVSDVLDFLSRDHDMRTDFYFAVARENTAENLLKVMTPLEQIPADKMAGMLETTERSWASVGSTSIDELIASMSSTGKEANITGIVISGDPDVGTNLDNVERIDSITMLEAKGMGIFQNDRLIGWMNEEQSQTVNILNSKVTNTVTWVPCGEDGKITAEVFEINPEITGTVEGDQPKIKVKVTEEADIADVACVINLRDPKKINELEKGFEESLQKKWKKSVDEIRGLGTDVFGFGEVIRRANLDYWKKVEDDWGEIFANELEVELEVEFQIKKTGTTNESFLKEINEKIKQEDQ</sequence>
<dbReference type="PANTHER" id="PTHR35789">
    <property type="entry name" value="SPORE GERMINATION PROTEIN B3"/>
    <property type="match status" value="1"/>
</dbReference>
<feature type="chain" id="PRO_5046909521" evidence="8">
    <location>
        <begin position="25"/>
        <end position="405"/>
    </location>
</feature>
<evidence type="ECO:0000313" key="12">
    <source>
        <dbReference type="Proteomes" id="UP001595279"/>
    </source>
</evidence>
<protein>
    <submittedName>
        <fullName evidence="11">Ger(X)C family spore germination protein</fullName>
    </submittedName>
</protein>
<evidence type="ECO:0000259" key="10">
    <source>
        <dbReference type="Pfam" id="PF25198"/>
    </source>
</evidence>
<evidence type="ECO:0000256" key="8">
    <source>
        <dbReference type="SAM" id="SignalP"/>
    </source>
</evidence>
<evidence type="ECO:0000256" key="3">
    <source>
        <dbReference type="ARBA" id="ARBA00022544"/>
    </source>
</evidence>
<evidence type="ECO:0000256" key="1">
    <source>
        <dbReference type="ARBA" id="ARBA00004635"/>
    </source>
</evidence>
<name>A0ABV7CW79_9BACI</name>
<proteinExistence type="inferred from homology"/>
<comment type="caution">
    <text evidence="11">The sequence shown here is derived from an EMBL/GenBank/DDBJ whole genome shotgun (WGS) entry which is preliminary data.</text>
</comment>
<evidence type="ECO:0000259" key="9">
    <source>
        <dbReference type="Pfam" id="PF05504"/>
    </source>
</evidence>
<evidence type="ECO:0000313" key="11">
    <source>
        <dbReference type="EMBL" id="MFC3040731.1"/>
    </source>
</evidence>
<organism evidence="11 12">
    <name type="scientific">Virgibacillus xinjiangensis</name>
    <dbReference type="NCBI Taxonomy" id="393090"/>
    <lineage>
        <taxon>Bacteria</taxon>
        <taxon>Bacillati</taxon>
        <taxon>Bacillota</taxon>
        <taxon>Bacilli</taxon>
        <taxon>Bacillales</taxon>
        <taxon>Bacillaceae</taxon>
        <taxon>Virgibacillus</taxon>
    </lineage>
</organism>
<dbReference type="InterPro" id="IPR057336">
    <property type="entry name" value="GerAC_N"/>
</dbReference>
<dbReference type="PANTHER" id="PTHR35789:SF1">
    <property type="entry name" value="SPORE GERMINATION PROTEIN B3"/>
    <property type="match status" value="1"/>
</dbReference>
<dbReference type="EMBL" id="JBHRSA010000042">
    <property type="protein sequence ID" value="MFC3040731.1"/>
    <property type="molecule type" value="Genomic_DNA"/>
</dbReference>
<dbReference type="RefSeq" id="WP_390272251.1">
    <property type="nucleotide sequence ID" value="NZ_JBHRSA010000042.1"/>
</dbReference>
<evidence type="ECO:0000256" key="4">
    <source>
        <dbReference type="ARBA" id="ARBA00022729"/>
    </source>
</evidence>
<keyword evidence="7" id="KW-0449">Lipoprotein</keyword>
<evidence type="ECO:0000256" key="7">
    <source>
        <dbReference type="ARBA" id="ARBA00023288"/>
    </source>
</evidence>
<keyword evidence="4 8" id="KW-0732">Signal</keyword>
<dbReference type="Pfam" id="PF25198">
    <property type="entry name" value="Spore_GerAC_N"/>
    <property type="match status" value="1"/>
</dbReference>
<keyword evidence="5" id="KW-0472">Membrane</keyword>
<keyword evidence="6" id="KW-0564">Palmitate</keyword>
<dbReference type="Pfam" id="PF05504">
    <property type="entry name" value="Spore_GerAC"/>
    <property type="match status" value="1"/>
</dbReference>
<dbReference type="Gene3D" id="3.30.300.210">
    <property type="entry name" value="Nutrient germinant receptor protein C, domain 3"/>
    <property type="match status" value="1"/>
</dbReference>
<feature type="domain" description="Spore germination GerAC-like C-terminal" evidence="9">
    <location>
        <begin position="222"/>
        <end position="386"/>
    </location>
</feature>
<dbReference type="Gene3D" id="6.20.190.10">
    <property type="entry name" value="Nutrient germinant receptor protein C, domain 1"/>
    <property type="match status" value="1"/>
</dbReference>
<dbReference type="NCBIfam" id="TIGR02887">
    <property type="entry name" value="spore_ger_x_C"/>
    <property type="match status" value="1"/>
</dbReference>
<accession>A0ABV7CW79</accession>
<dbReference type="InterPro" id="IPR038501">
    <property type="entry name" value="Spore_GerAC_C_sf"/>
</dbReference>
<evidence type="ECO:0000256" key="5">
    <source>
        <dbReference type="ARBA" id="ARBA00023136"/>
    </source>
</evidence>
<dbReference type="InterPro" id="IPR046953">
    <property type="entry name" value="Spore_GerAC-like_C"/>
</dbReference>
<gene>
    <name evidence="11" type="ORF">ACFOGI_10780</name>
</gene>
<feature type="signal peptide" evidence="8">
    <location>
        <begin position="1"/>
        <end position="24"/>
    </location>
</feature>